<dbReference type="InterPro" id="IPR013022">
    <property type="entry name" value="Xyl_isomerase-like_TIM-brl"/>
</dbReference>
<dbReference type="Pfam" id="PF01261">
    <property type="entry name" value="AP_endonuc_2"/>
    <property type="match status" value="1"/>
</dbReference>
<dbReference type="EMBL" id="CP048222">
    <property type="protein sequence ID" value="QHT70521.1"/>
    <property type="molecule type" value="Genomic_DNA"/>
</dbReference>
<sequence length="334" mass="36596">MRPNRRTFIKNMSQFAAGYSLLSVPFLTACDSKPGSTQDNADTTSTAPDTTATSSIVKPMFFKISLAEWSLHNAIQSGKLTNLDFPLKAKNDFGIDAVEYVDQLFKDKTYDQAYLNELKKRCDDNGVTSVLIMVDTAGHLADTNDAKRKQAVENHHKWVDAAKFLGCHSIRVNAAGEGSAEDVAKAAVDGLGRLTEYGAKNGINIIVENHGSYSSDGKWLSGVMKQVNKPECGTLPDFGNFCMKYANNGCEKEYDRYQGVTELMPFAKGVSAKTHEFDASGNESHIDYSRMLQIVKQAGYTGHIGIEYEGSKVSEEEGIRLTKQLLEKVGGTMA</sequence>
<dbReference type="AlphaFoldDB" id="A0A6C0GR32"/>
<dbReference type="PROSITE" id="PS51257">
    <property type="entry name" value="PROKAR_LIPOPROTEIN"/>
    <property type="match status" value="1"/>
</dbReference>
<dbReference type="KEGG" id="rhoz:GXP67_29655"/>
<dbReference type="Proteomes" id="UP000480178">
    <property type="component" value="Chromosome"/>
</dbReference>
<dbReference type="Gene3D" id="3.20.20.150">
    <property type="entry name" value="Divalent-metal-dependent TIM barrel enzymes"/>
    <property type="match status" value="1"/>
</dbReference>
<feature type="domain" description="Xylose isomerase-like TIM barrel" evidence="1">
    <location>
        <begin position="91"/>
        <end position="325"/>
    </location>
</feature>
<evidence type="ECO:0000313" key="2">
    <source>
        <dbReference type="EMBL" id="QHT70521.1"/>
    </source>
</evidence>
<name>A0A6C0GR32_9BACT</name>
<evidence type="ECO:0000313" key="3">
    <source>
        <dbReference type="Proteomes" id="UP000480178"/>
    </source>
</evidence>
<dbReference type="InterPro" id="IPR036237">
    <property type="entry name" value="Xyl_isomerase-like_sf"/>
</dbReference>
<gene>
    <name evidence="2" type="ORF">GXP67_29655</name>
</gene>
<evidence type="ECO:0000259" key="1">
    <source>
        <dbReference type="Pfam" id="PF01261"/>
    </source>
</evidence>
<dbReference type="PANTHER" id="PTHR12110">
    <property type="entry name" value="HYDROXYPYRUVATE ISOMERASE"/>
    <property type="match status" value="1"/>
</dbReference>
<dbReference type="InterPro" id="IPR050312">
    <property type="entry name" value="IolE/XylAMocC-like"/>
</dbReference>
<reference evidence="2 3" key="1">
    <citation type="submission" date="2020-01" db="EMBL/GenBank/DDBJ databases">
        <authorList>
            <person name="Kim M.K."/>
        </authorList>
    </citation>
    <scope>NUCLEOTIDE SEQUENCE [LARGE SCALE GENOMIC DNA]</scope>
    <source>
        <strain evidence="2 3">172606-1</strain>
    </source>
</reference>
<protein>
    <submittedName>
        <fullName evidence="2">Sugar phosphate isomerase/epimerase</fullName>
    </submittedName>
</protein>
<accession>A0A6C0GR32</accession>
<proteinExistence type="predicted"/>
<keyword evidence="3" id="KW-1185">Reference proteome</keyword>
<dbReference type="SUPFAM" id="SSF51658">
    <property type="entry name" value="Xylose isomerase-like"/>
    <property type="match status" value="1"/>
</dbReference>
<dbReference type="PANTHER" id="PTHR12110:SF53">
    <property type="entry name" value="BLR5974 PROTEIN"/>
    <property type="match status" value="1"/>
</dbReference>
<keyword evidence="2" id="KW-0413">Isomerase</keyword>
<organism evidence="2 3">
    <name type="scientific">Rhodocytophaga rosea</name>
    <dbReference type="NCBI Taxonomy" id="2704465"/>
    <lineage>
        <taxon>Bacteria</taxon>
        <taxon>Pseudomonadati</taxon>
        <taxon>Bacteroidota</taxon>
        <taxon>Cytophagia</taxon>
        <taxon>Cytophagales</taxon>
        <taxon>Rhodocytophagaceae</taxon>
        <taxon>Rhodocytophaga</taxon>
    </lineage>
</organism>
<dbReference type="GO" id="GO:0016853">
    <property type="term" value="F:isomerase activity"/>
    <property type="evidence" value="ECO:0007669"/>
    <property type="project" value="UniProtKB-KW"/>
</dbReference>
<dbReference type="RefSeq" id="WP_162446498.1">
    <property type="nucleotide sequence ID" value="NZ_CP048222.1"/>
</dbReference>